<keyword evidence="3" id="KW-1185">Reference proteome</keyword>
<dbReference type="InterPro" id="IPR006311">
    <property type="entry name" value="TAT_signal"/>
</dbReference>
<evidence type="ECO:0000256" key="1">
    <source>
        <dbReference type="SAM" id="SignalP"/>
    </source>
</evidence>
<proteinExistence type="predicted"/>
<dbReference type="EMBL" id="JBHUFU010000019">
    <property type="protein sequence ID" value="MFD1832790.1"/>
    <property type="molecule type" value="Genomic_DNA"/>
</dbReference>
<dbReference type="Proteomes" id="UP001597365">
    <property type="component" value="Unassembled WGS sequence"/>
</dbReference>
<evidence type="ECO:0008006" key="4">
    <source>
        <dbReference type="Google" id="ProtNLM"/>
    </source>
</evidence>
<feature type="chain" id="PRO_5046165512" description="Secreted protein" evidence="1">
    <location>
        <begin position="29"/>
        <end position="145"/>
    </location>
</feature>
<feature type="signal peptide" evidence="1">
    <location>
        <begin position="1"/>
        <end position="28"/>
    </location>
</feature>
<reference evidence="3" key="1">
    <citation type="journal article" date="2019" name="Int. J. Syst. Evol. Microbiol.">
        <title>The Global Catalogue of Microorganisms (GCM) 10K type strain sequencing project: providing services to taxonomists for standard genome sequencing and annotation.</title>
        <authorList>
            <consortium name="The Broad Institute Genomics Platform"/>
            <consortium name="The Broad Institute Genome Sequencing Center for Infectious Disease"/>
            <person name="Wu L."/>
            <person name="Ma J."/>
        </authorList>
    </citation>
    <scope>NUCLEOTIDE SEQUENCE [LARGE SCALE GENOMIC DNA]</scope>
    <source>
        <strain evidence="3">CGMCC 4.7455</strain>
    </source>
</reference>
<name>A0ABW4PRP5_9ACTN</name>
<comment type="caution">
    <text evidence="2">The sequence shown here is derived from an EMBL/GenBank/DDBJ whole genome shotgun (WGS) entry which is preliminary data.</text>
</comment>
<accession>A0ABW4PRP5</accession>
<evidence type="ECO:0000313" key="2">
    <source>
        <dbReference type="EMBL" id="MFD1832790.1"/>
    </source>
</evidence>
<organism evidence="2 3">
    <name type="scientific">Streptomyces desertarenae</name>
    <dbReference type="NCBI Taxonomy" id="2666184"/>
    <lineage>
        <taxon>Bacteria</taxon>
        <taxon>Bacillati</taxon>
        <taxon>Actinomycetota</taxon>
        <taxon>Actinomycetes</taxon>
        <taxon>Kitasatosporales</taxon>
        <taxon>Streptomycetaceae</taxon>
        <taxon>Streptomyces</taxon>
    </lineage>
</organism>
<evidence type="ECO:0000313" key="3">
    <source>
        <dbReference type="Proteomes" id="UP001597365"/>
    </source>
</evidence>
<dbReference type="PROSITE" id="PS51318">
    <property type="entry name" value="TAT"/>
    <property type="match status" value="1"/>
</dbReference>
<keyword evidence="1" id="KW-0732">Signal</keyword>
<gene>
    <name evidence="2" type="ORF">ACFSJS_24550</name>
</gene>
<protein>
    <recommendedName>
        <fullName evidence="4">Secreted protein</fullName>
    </recommendedName>
</protein>
<dbReference type="RefSeq" id="WP_380904034.1">
    <property type="nucleotide sequence ID" value="NZ_JBHUFU010000019.1"/>
</dbReference>
<sequence length="145" mass="16041">MTRVRHSLLSVMALVGAALLGAPGTASAAPADYPTAYNTKTQHLVSNPDSSMVESCVSRRITLGTGHYDWGHVMGTRQTVVRANLYLGQGVYTWEDCLWPHDGFYVQTTSLNPDNPDWDTVYLSEDLDVRSTGTWTWGGFLDPRF</sequence>